<dbReference type="EMBL" id="JACJST010000003">
    <property type="protein sequence ID" value="MBD2567239.1"/>
    <property type="molecule type" value="Genomic_DNA"/>
</dbReference>
<evidence type="ECO:0000256" key="1">
    <source>
        <dbReference type="SAM" id="MobiDB-lite"/>
    </source>
</evidence>
<reference evidence="3 4" key="1">
    <citation type="journal article" date="2020" name="ISME J.">
        <title>Comparative genomics reveals insights into cyanobacterial evolution and habitat adaptation.</title>
        <authorList>
            <person name="Chen M.Y."/>
            <person name="Teng W.K."/>
            <person name="Zhao L."/>
            <person name="Hu C.X."/>
            <person name="Zhou Y.K."/>
            <person name="Han B.P."/>
            <person name="Song L.R."/>
            <person name="Shu W.S."/>
        </authorList>
    </citation>
    <scope>NUCLEOTIDE SEQUENCE [LARGE SCALE GENOMIC DNA]</scope>
    <source>
        <strain evidence="3 4">FACHB-196</strain>
    </source>
</reference>
<dbReference type="NCBIfam" id="NF038303">
    <property type="entry name" value="EPS_HpsB"/>
    <property type="match status" value="1"/>
</dbReference>
<proteinExistence type="predicted"/>
<feature type="transmembrane region" description="Helical" evidence="2">
    <location>
        <begin position="12"/>
        <end position="36"/>
    </location>
</feature>
<accession>A0ABR8FBU8</accession>
<comment type="caution">
    <text evidence="3">The sequence shown here is derived from an EMBL/GenBank/DDBJ whole genome shotgun (WGS) entry which is preliminary data.</text>
</comment>
<protein>
    <submittedName>
        <fullName evidence="3">Type II secretion system protein</fullName>
    </submittedName>
</protein>
<keyword evidence="2" id="KW-1133">Transmembrane helix</keyword>
<evidence type="ECO:0000313" key="4">
    <source>
        <dbReference type="Proteomes" id="UP000640531"/>
    </source>
</evidence>
<feature type="region of interest" description="Disordered" evidence="1">
    <location>
        <begin position="64"/>
        <end position="90"/>
    </location>
</feature>
<keyword evidence="2" id="KW-0812">Transmembrane</keyword>
<dbReference type="NCBIfam" id="TIGR02532">
    <property type="entry name" value="IV_pilin_GFxxxE"/>
    <property type="match status" value="1"/>
</dbReference>
<dbReference type="InterPro" id="IPR012902">
    <property type="entry name" value="N_methyl_site"/>
</dbReference>
<organism evidence="3 4">
    <name type="scientific">Anabaena lutea FACHB-196</name>
    <dbReference type="NCBI Taxonomy" id="2692881"/>
    <lineage>
        <taxon>Bacteria</taxon>
        <taxon>Bacillati</taxon>
        <taxon>Cyanobacteriota</taxon>
        <taxon>Cyanophyceae</taxon>
        <taxon>Nostocales</taxon>
        <taxon>Nostocaceae</taxon>
        <taxon>Anabaena</taxon>
    </lineage>
</organism>
<keyword evidence="2" id="KW-0472">Membrane</keyword>
<dbReference type="Proteomes" id="UP000640531">
    <property type="component" value="Unassembled WGS sequence"/>
</dbReference>
<evidence type="ECO:0000256" key="2">
    <source>
        <dbReference type="SAM" id="Phobius"/>
    </source>
</evidence>
<feature type="compositionally biased region" description="Polar residues" evidence="1">
    <location>
        <begin position="68"/>
        <end position="84"/>
    </location>
</feature>
<keyword evidence="4" id="KW-1185">Reference proteome</keyword>
<name>A0ABR8FBU8_9NOST</name>
<gene>
    <name evidence="3" type="ORF">H6G59_04880</name>
</gene>
<evidence type="ECO:0000313" key="3">
    <source>
        <dbReference type="EMBL" id="MBD2567239.1"/>
    </source>
</evidence>
<sequence length="235" mass="25488">MKHNNSKDDGFTIIESLVGILVASLLVAAIAPMLLLSTATRLQSRRVEQGSQAAKSFIDGVRSGRVPVQSSDPTPVQYIPTSGTPLEKHTATTKRTLAQNPSDYLITSTNMNPPISPTGLYCFQTDGVILPPNCSNDPNQRNQFYIQASRIVVKDSEANDGYRLAVRVYRKDVDFSQTVVASTTTTKKTQTIVTNGLGNKQAPIIELTADVIKSNTTFLALCNRLGTVADKNCQN</sequence>